<name>A0ACC2WU66_9TREE</name>
<dbReference type="Proteomes" id="UP001234202">
    <property type="component" value="Unassembled WGS sequence"/>
</dbReference>
<reference evidence="1" key="1">
    <citation type="submission" date="2023-04" db="EMBL/GenBank/DDBJ databases">
        <title>Draft Genome sequencing of Naganishia species isolated from polar environments using Oxford Nanopore Technology.</title>
        <authorList>
            <person name="Leo P."/>
            <person name="Venkateswaran K."/>
        </authorList>
    </citation>
    <scope>NUCLEOTIDE SEQUENCE</scope>
    <source>
        <strain evidence="1">DBVPG 5303</strain>
    </source>
</reference>
<organism evidence="1 2">
    <name type="scientific">Naganishia onofrii</name>
    <dbReference type="NCBI Taxonomy" id="1851511"/>
    <lineage>
        <taxon>Eukaryota</taxon>
        <taxon>Fungi</taxon>
        <taxon>Dikarya</taxon>
        <taxon>Basidiomycota</taxon>
        <taxon>Agaricomycotina</taxon>
        <taxon>Tremellomycetes</taxon>
        <taxon>Filobasidiales</taxon>
        <taxon>Filobasidiaceae</taxon>
        <taxon>Naganishia</taxon>
    </lineage>
</organism>
<evidence type="ECO:0000313" key="2">
    <source>
        <dbReference type="Proteomes" id="UP001234202"/>
    </source>
</evidence>
<dbReference type="EMBL" id="JASBWV010000046">
    <property type="protein sequence ID" value="KAJ9115315.1"/>
    <property type="molecule type" value="Genomic_DNA"/>
</dbReference>
<sequence>MNHALYTLARHSLYLANRLYAQWSFCVNYALYTFLYLFLRGIPPTTSTRPSPGKAWHPAVFISDAHSPVGKATALLLAQSGYVVFAGVPTLAEGAALVDAFTSNTSLVRTRGGTIHSLLCISADPVSIRAAATTVAQSLDATNPRRTKLVAIVCLAHLEQIAPLEHTSDTSISPPS</sequence>
<keyword evidence="2" id="KW-1185">Reference proteome</keyword>
<comment type="caution">
    <text evidence="1">The sequence shown here is derived from an EMBL/GenBank/DDBJ whole genome shotgun (WGS) entry which is preliminary data.</text>
</comment>
<accession>A0ACC2WU66</accession>
<proteinExistence type="predicted"/>
<evidence type="ECO:0000313" key="1">
    <source>
        <dbReference type="EMBL" id="KAJ9115315.1"/>
    </source>
</evidence>
<protein>
    <submittedName>
        <fullName evidence="1">Uncharacterized protein</fullName>
    </submittedName>
</protein>
<gene>
    <name evidence="1" type="ORF">QFC24_007024</name>
</gene>